<dbReference type="InterPro" id="IPR003953">
    <property type="entry name" value="FAD-dep_OxRdtase_2_FAD-bd"/>
</dbReference>
<reference evidence="17" key="1">
    <citation type="submission" date="2021-03" db="EMBL/GenBank/DDBJ databases">
        <title>Leucobacter chromiisoli sp. nov., isolated from chromium-containing soil of chemical plant.</title>
        <authorList>
            <person name="Xu Z."/>
        </authorList>
    </citation>
    <scope>NUCLEOTIDE SEQUENCE</scope>
    <source>
        <strain evidence="17">S27</strain>
    </source>
</reference>
<evidence type="ECO:0000313" key="17">
    <source>
        <dbReference type="EMBL" id="MBO1900768.1"/>
    </source>
</evidence>
<dbReference type="GO" id="GO:0033765">
    <property type="term" value="F:steroid dehydrogenase activity, acting on the CH-CH group of donors"/>
    <property type="evidence" value="ECO:0007669"/>
    <property type="project" value="UniProtKB-ARBA"/>
</dbReference>
<comment type="cofactor">
    <cofactor evidence="1">
        <name>FAD</name>
        <dbReference type="ChEBI" id="CHEBI:57692"/>
    </cofactor>
</comment>
<keyword evidence="7" id="KW-0662">Pyridine nucleotide biosynthesis</keyword>
<dbReference type="PRINTS" id="PR00368">
    <property type="entry name" value="FADPNR"/>
</dbReference>
<dbReference type="PANTHER" id="PTHR42716:SF2">
    <property type="entry name" value="L-ASPARTATE OXIDASE, CHLOROPLASTIC"/>
    <property type="match status" value="1"/>
</dbReference>
<dbReference type="RefSeq" id="WP_208095501.1">
    <property type="nucleotide sequence ID" value="NZ_JAGDYM010000004.1"/>
</dbReference>
<dbReference type="FunFam" id="3.90.700.10:FF:000002">
    <property type="entry name" value="L-aspartate oxidase"/>
    <property type="match status" value="1"/>
</dbReference>
<evidence type="ECO:0000256" key="13">
    <source>
        <dbReference type="SAM" id="MobiDB-lite"/>
    </source>
</evidence>
<dbReference type="Gene3D" id="1.20.58.100">
    <property type="entry name" value="Fumarate reductase/succinate dehydrogenase flavoprotein-like, C-terminal domain"/>
    <property type="match status" value="1"/>
</dbReference>
<accession>A0A939MH22</accession>
<dbReference type="InterPro" id="IPR015939">
    <property type="entry name" value="Fum_Rdtase/Succ_DH_flav-like_C"/>
</dbReference>
<comment type="caution">
    <text evidence="17">The sequence shown here is derived from an EMBL/GenBank/DDBJ whole genome shotgun (WGS) entry which is preliminary data.</text>
</comment>
<dbReference type="Pfam" id="PF00890">
    <property type="entry name" value="FAD_binding_2"/>
    <property type="match status" value="1"/>
</dbReference>
<dbReference type="InterPro" id="IPR005288">
    <property type="entry name" value="NadB"/>
</dbReference>
<evidence type="ECO:0000256" key="7">
    <source>
        <dbReference type="ARBA" id="ARBA00022642"/>
    </source>
</evidence>
<feature type="domain" description="Fumarate reductase/succinate dehydrogenase flavoprotein-like C-terminal" evidence="16">
    <location>
        <begin position="490"/>
        <end position="533"/>
    </location>
</feature>
<evidence type="ECO:0000259" key="16">
    <source>
        <dbReference type="Pfam" id="PF02910"/>
    </source>
</evidence>
<evidence type="ECO:0000256" key="1">
    <source>
        <dbReference type="ARBA" id="ARBA00001974"/>
    </source>
</evidence>
<sequence length="565" mass="58235">MILIAGSGVAGLSCALAASAAVEAAGSDIGVELVTPGVLRAGSGAAGGNTALAQGGIAVALGDGDAPRDHAADTIEAGAGLVDAEAARILTADGVQAARALLDAGFAADRDRDGRLQLGLEAAHGRPRILHAGEDRTGASLHDFLMLRVRESADAGRIVIRERTELEALRVDAGAVRGAVLRDVDGGASVVDAAAIVLATGGYGALFPRTSNQAGARGEGIVIAARAGALVADLEFVQFHPTVLDGTGFLISEAVRGAGAVLRDGSGERFMVSVHPAAELAPRDVVSRVVHRVLRERGEDAVWLDATGIERDGGAGTLARRFPRISATVAARGLDWTREPIPVSPATHYTMGGIATDLDGRSSLPGLYAAGETAATGVHGANRLASNSLLEGLVFGRRAGESAVRHAEAIAAGRTVWEPNGGAMRELLLRRREFPVSPQPPVGAQADRAQADRAQTGDAWVRDAVAAGLGIERDAAGLRALRERLAPESGMLAELADMVAVGAEARTESRGAHQRSDHPETDPAQRRRQAWIAPTVPDAIAVPTTFTDVRRNRATTSDTRSLAAC</sequence>
<dbReference type="EMBL" id="JAGDYM010000004">
    <property type="protein sequence ID" value="MBO1900768.1"/>
    <property type="molecule type" value="Genomic_DNA"/>
</dbReference>
<feature type="signal peptide" evidence="14">
    <location>
        <begin position="1"/>
        <end position="20"/>
    </location>
</feature>
<keyword evidence="6" id="KW-0285">Flavoprotein</keyword>
<keyword evidence="14" id="KW-0732">Signal</keyword>
<comment type="pathway">
    <text evidence="2">Cofactor biosynthesis; NAD(+) biosynthesis; iminoaspartate from L-aspartate (oxidase route): step 1/1.</text>
</comment>
<feature type="compositionally biased region" description="Basic and acidic residues" evidence="13">
    <location>
        <begin position="505"/>
        <end position="525"/>
    </location>
</feature>
<dbReference type="Pfam" id="PF02910">
    <property type="entry name" value="Succ_DH_flav_C"/>
    <property type="match status" value="1"/>
</dbReference>
<evidence type="ECO:0000256" key="2">
    <source>
        <dbReference type="ARBA" id="ARBA00004950"/>
    </source>
</evidence>
<name>A0A939MH22_9MICO</name>
<dbReference type="InterPro" id="IPR027477">
    <property type="entry name" value="Succ_DH/fumarate_Rdtase_cat_sf"/>
</dbReference>
<dbReference type="SUPFAM" id="SSF51905">
    <property type="entry name" value="FAD/NAD(P)-binding domain"/>
    <property type="match status" value="1"/>
</dbReference>
<dbReference type="SUPFAM" id="SSF56425">
    <property type="entry name" value="Succinate dehydrogenase/fumarate reductase flavoprotein, catalytic domain"/>
    <property type="match status" value="1"/>
</dbReference>
<dbReference type="EC" id="1.4.3.16" evidence="4"/>
<feature type="domain" description="FAD-dependent oxidoreductase 2 FAD-binding" evidence="15">
    <location>
        <begin position="2"/>
        <end position="389"/>
    </location>
</feature>
<gene>
    <name evidence="17" type="ORF">J4H92_02260</name>
</gene>
<evidence type="ECO:0000256" key="3">
    <source>
        <dbReference type="ARBA" id="ARBA00008562"/>
    </source>
</evidence>
<evidence type="ECO:0000313" key="18">
    <source>
        <dbReference type="Proteomes" id="UP000664382"/>
    </source>
</evidence>
<dbReference type="Proteomes" id="UP000664382">
    <property type="component" value="Unassembled WGS sequence"/>
</dbReference>
<protein>
    <recommendedName>
        <fullName evidence="5">L-aspartate oxidase</fullName>
        <ecNumber evidence="4">1.4.3.16</ecNumber>
    </recommendedName>
    <alternativeName>
        <fullName evidence="11">Quinolinate synthase B</fullName>
    </alternativeName>
</protein>
<evidence type="ECO:0000256" key="9">
    <source>
        <dbReference type="ARBA" id="ARBA00023002"/>
    </source>
</evidence>
<evidence type="ECO:0000256" key="12">
    <source>
        <dbReference type="ARBA" id="ARBA00048305"/>
    </source>
</evidence>
<feature type="region of interest" description="Disordered" evidence="13">
    <location>
        <begin position="504"/>
        <end position="526"/>
    </location>
</feature>
<dbReference type="Gene3D" id="3.90.700.10">
    <property type="entry name" value="Succinate dehydrogenase/fumarate reductase flavoprotein, catalytic domain"/>
    <property type="match status" value="1"/>
</dbReference>
<keyword evidence="8" id="KW-0274">FAD</keyword>
<evidence type="ECO:0000256" key="6">
    <source>
        <dbReference type="ARBA" id="ARBA00022630"/>
    </source>
</evidence>
<evidence type="ECO:0000256" key="11">
    <source>
        <dbReference type="ARBA" id="ARBA00030386"/>
    </source>
</evidence>
<dbReference type="SUPFAM" id="SSF46977">
    <property type="entry name" value="Succinate dehydrogenase/fumarate reductase flavoprotein C-terminal domain"/>
    <property type="match status" value="1"/>
</dbReference>
<keyword evidence="9" id="KW-0560">Oxidoreductase</keyword>
<feature type="chain" id="PRO_5039283461" description="L-aspartate oxidase" evidence="14">
    <location>
        <begin position="21"/>
        <end position="565"/>
    </location>
</feature>
<comment type="catalytic activity">
    <reaction evidence="12">
        <text>L-aspartate + O2 = iminosuccinate + H2O2</text>
        <dbReference type="Rhea" id="RHEA:25876"/>
        <dbReference type="ChEBI" id="CHEBI:15379"/>
        <dbReference type="ChEBI" id="CHEBI:16240"/>
        <dbReference type="ChEBI" id="CHEBI:29991"/>
        <dbReference type="ChEBI" id="CHEBI:77875"/>
        <dbReference type="EC" id="1.4.3.16"/>
    </reaction>
    <physiologicalReaction direction="left-to-right" evidence="12">
        <dbReference type="Rhea" id="RHEA:25877"/>
    </physiologicalReaction>
</comment>
<dbReference type="PANTHER" id="PTHR42716">
    <property type="entry name" value="L-ASPARTATE OXIDASE"/>
    <property type="match status" value="1"/>
</dbReference>
<comment type="similarity">
    <text evidence="3">Belongs to the FAD-dependent oxidoreductase 2 family. NadB subfamily.</text>
</comment>
<evidence type="ECO:0000256" key="4">
    <source>
        <dbReference type="ARBA" id="ARBA00012173"/>
    </source>
</evidence>
<dbReference type="GO" id="GO:0034628">
    <property type="term" value="P:'de novo' NAD+ biosynthetic process from L-aspartate"/>
    <property type="evidence" value="ECO:0007669"/>
    <property type="project" value="TreeGrafter"/>
</dbReference>
<evidence type="ECO:0000256" key="5">
    <source>
        <dbReference type="ARBA" id="ARBA00021901"/>
    </source>
</evidence>
<dbReference type="InterPro" id="IPR037099">
    <property type="entry name" value="Fum_R/Succ_DH_flav-like_C_sf"/>
</dbReference>
<organism evidence="17 18">
    <name type="scientific">Leucobacter weissii</name>
    <dbReference type="NCBI Taxonomy" id="1983706"/>
    <lineage>
        <taxon>Bacteria</taxon>
        <taxon>Bacillati</taxon>
        <taxon>Actinomycetota</taxon>
        <taxon>Actinomycetes</taxon>
        <taxon>Micrococcales</taxon>
        <taxon>Microbacteriaceae</taxon>
        <taxon>Leucobacter</taxon>
    </lineage>
</organism>
<proteinExistence type="inferred from homology"/>
<dbReference type="InterPro" id="IPR036188">
    <property type="entry name" value="FAD/NAD-bd_sf"/>
</dbReference>
<evidence type="ECO:0000256" key="14">
    <source>
        <dbReference type="SAM" id="SignalP"/>
    </source>
</evidence>
<dbReference type="Gene3D" id="3.50.50.60">
    <property type="entry name" value="FAD/NAD(P)-binding domain"/>
    <property type="match status" value="1"/>
</dbReference>
<evidence type="ECO:0000256" key="10">
    <source>
        <dbReference type="ARBA" id="ARBA00029426"/>
    </source>
</evidence>
<comment type="function">
    <text evidence="10">Catalyzes the oxidation of L-aspartate to iminoaspartate, the first step in the de novo biosynthesis of NAD(+).</text>
</comment>
<dbReference type="AlphaFoldDB" id="A0A939MH22"/>
<evidence type="ECO:0000256" key="8">
    <source>
        <dbReference type="ARBA" id="ARBA00022827"/>
    </source>
</evidence>
<keyword evidence="18" id="KW-1185">Reference proteome</keyword>
<dbReference type="GO" id="GO:0008734">
    <property type="term" value="F:L-aspartate oxidase activity"/>
    <property type="evidence" value="ECO:0007669"/>
    <property type="project" value="UniProtKB-EC"/>
</dbReference>
<evidence type="ECO:0000259" key="15">
    <source>
        <dbReference type="Pfam" id="PF00890"/>
    </source>
</evidence>